<dbReference type="InterPro" id="IPR015943">
    <property type="entry name" value="WD40/YVTN_repeat-like_dom_sf"/>
</dbReference>
<dbReference type="InterPro" id="IPR011047">
    <property type="entry name" value="Quinoprotein_ADH-like_sf"/>
</dbReference>
<accession>A0ABV8KEE3</accession>
<dbReference type="InterPro" id="IPR002372">
    <property type="entry name" value="PQQ_rpt_dom"/>
</dbReference>
<proteinExistence type="predicted"/>
<feature type="domain" description="Pyrrolo-quinoline quinone repeat" evidence="3">
    <location>
        <begin position="265"/>
        <end position="350"/>
    </location>
</feature>
<feature type="region of interest" description="Disordered" evidence="1">
    <location>
        <begin position="432"/>
        <end position="477"/>
    </location>
</feature>
<dbReference type="Gene3D" id="2.130.10.10">
    <property type="entry name" value="YVTN repeat-like/Quinoprotein amine dehydrogenase"/>
    <property type="match status" value="1"/>
</dbReference>
<keyword evidence="2" id="KW-0472">Membrane</keyword>
<evidence type="ECO:0000313" key="4">
    <source>
        <dbReference type="EMBL" id="MFC4104430.1"/>
    </source>
</evidence>
<protein>
    <recommendedName>
        <fullName evidence="3">Pyrrolo-quinoline quinone repeat domain-containing protein</fullName>
    </recommendedName>
</protein>
<dbReference type="Proteomes" id="UP001595868">
    <property type="component" value="Unassembled WGS sequence"/>
</dbReference>
<dbReference type="RefSeq" id="WP_377541360.1">
    <property type="nucleotide sequence ID" value="NZ_JBHSBN010000001.1"/>
</dbReference>
<feature type="compositionally biased region" description="Low complexity" evidence="1">
    <location>
        <begin position="432"/>
        <end position="451"/>
    </location>
</feature>
<dbReference type="EMBL" id="JBHSBN010000001">
    <property type="protein sequence ID" value="MFC4104430.1"/>
    <property type="molecule type" value="Genomic_DNA"/>
</dbReference>
<gene>
    <name evidence="4" type="ORF">ACFOX0_00550</name>
</gene>
<comment type="caution">
    <text evidence="4">The sequence shown here is derived from an EMBL/GenBank/DDBJ whole genome shotgun (WGS) entry which is preliminary data.</text>
</comment>
<sequence length="477" mass="50396">MAKGSGPCVKCWLALALVGVIILVATGVWNPFPDLWQWASQNRALSEPAPAWQQRLGGSPTSVTIAGNTAVVEERTSVEARSLATGVKLWDRKADWAAVAGADRDAVVAVGKLLEKGYQVLDPETGAVRRSDKDAVAVWTYRNALLDVRCVNAKDCTLTAWDPRGSTPAWSAFLPGVHAGLLADNPKLLGTRRLTARRVADDASGPELMPGLLGLPVDGRVVIVDTAAGRVMQDVQPGREDRVVVVGGRMLRIEARARDASCYFTVIARDPATGQEVWRRTSLNLRTADGAGCVQRDDPQGGQNVVVAVGPDGREVVLDAYDGRYLWVGAAGEKLLAVDDRYALARSADGGSVNVHELPVEATRWSRPLAKEGPAALTRYAVVLIDEKPDRIIATEPRGGRELVNIRSDAKVFAVGPGGMIIGDGRDLGYVRFSGSGSDRPGPGAGRPDAGPGDGKAGTTGPTCDGPKNEVCPPRGG</sequence>
<evidence type="ECO:0000256" key="2">
    <source>
        <dbReference type="SAM" id="Phobius"/>
    </source>
</evidence>
<feature type="transmembrane region" description="Helical" evidence="2">
    <location>
        <begin position="12"/>
        <end position="32"/>
    </location>
</feature>
<keyword evidence="2" id="KW-0812">Transmembrane</keyword>
<dbReference type="Pfam" id="PF13360">
    <property type="entry name" value="PQQ_2"/>
    <property type="match status" value="1"/>
</dbReference>
<keyword evidence="5" id="KW-1185">Reference proteome</keyword>
<evidence type="ECO:0000259" key="3">
    <source>
        <dbReference type="Pfam" id="PF13360"/>
    </source>
</evidence>
<reference evidence="5" key="1">
    <citation type="journal article" date="2019" name="Int. J. Syst. Evol. Microbiol.">
        <title>The Global Catalogue of Microorganisms (GCM) 10K type strain sequencing project: providing services to taxonomists for standard genome sequencing and annotation.</title>
        <authorList>
            <consortium name="The Broad Institute Genomics Platform"/>
            <consortium name="The Broad Institute Genome Sequencing Center for Infectious Disease"/>
            <person name="Wu L."/>
            <person name="Ma J."/>
        </authorList>
    </citation>
    <scope>NUCLEOTIDE SEQUENCE [LARGE SCALE GENOMIC DNA]</scope>
    <source>
        <strain evidence="5">2902at01</strain>
    </source>
</reference>
<evidence type="ECO:0000313" key="5">
    <source>
        <dbReference type="Proteomes" id="UP001595868"/>
    </source>
</evidence>
<keyword evidence="2" id="KW-1133">Transmembrane helix</keyword>
<evidence type="ECO:0000256" key="1">
    <source>
        <dbReference type="SAM" id="MobiDB-lite"/>
    </source>
</evidence>
<name>A0ABV8KEE3_9ACTN</name>
<organism evidence="4 5">
    <name type="scientific">Micromonospora zhanjiangensis</name>
    <dbReference type="NCBI Taxonomy" id="1522057"/>
    <lineage>
        <taxon>Bacteria</taxon>
        <taxon>Bacillati</taxon>
        <taxon>Actinomycetota</taxon>
        <taxon>Actinomycetes</taxon>
        <taxon>Micromonosporales</taxon>
        <taxon>Micromonosporaceae</taxon>
        <taxon>Micromonospora</taxon>
    </lineage>
</organism>
<dbReference type="SUPFAM" id="SSF50998">
    <property type="entry name" value="Quinoprotein alcohol dehydrogenase-like"/>
    <property type="match status" value="1"/>
</dbReference>